<keyword evidence="1" id="KW-1133">Transmembrane helix</keyword>
<keyword evidence="3" id="KW-1185">Reference proteome</keyword>
<sequence length="459" mass="47306">MDVSTPRTRTTGAAGIVITGAVIAGTTGVITWLARRAARTWLLDQDIHDFGFSSPWLHVAAMAGIGTVAVATAAGLAAGRHRLIALATLTGAVAGPMTLVAAPVSESLVREDGTDTVAAWHLAVGAVLLAVLAAGTWWTAHLRGVRPENDRGTGIPVGALFLIVTAACLAAQSPMTGDPERPQLVVAAGWSLLVAGGLVAGALRAGGAARTALAALAHAGVLLVMALAYLRPGGWPGVAGWEVWGQSPVVLTAVTAGTFAAAPVLGRLTARLTARLRARPVAPPTHPAAPADLAAPADPAVNVHETQGVHETPRVHPVLTLALALALVTAVAVPVTRHVQQTRSREASERVRTLATTLAGPAPMTDLVMHRDCNGTGLVYCGWTTGGTPRELVTTVRDAVIRATGERPRVTCRPGPSGYSCEVQVSDGGHQVFFMLDPETDRVDGRLTTVGTRYVVQTS</sequence>
<feature type="transmembrane region" description="Helical" evidence="1">
    <location>
        <begin position="55"/>
        <end position="76"/>
    </location>
</feature>
<evidence type="ECO:0000313" key="2">
    <source>
        <dbReference type="EMBL" id="MBT0771437.1"/>
    </source>
</evidence>
<proteinExistence type="predicted"/>
<feature type="transmembrane region" description="Helical" evidence="1">
    <location>
        <begin position="250"/>
        <end position="270"/>
    </location>
</feature>
<feature type="transmembrane region" description="Helical" evidence="1">
    <location>
        <begin position="117"/>
        <end position="140"/>
    </location>
</feature>
<feature type="transmembrane region" description="Helical" evidence="1">
    <location>
        <begin position="152"/>
        <end position="172"/>
    </location>
</feature>
<keyword evidence="1" id="KW-0812">Transmembrane</keyword>
<gene>
    <name evidence="2" type="ORF">KIH74_21045</name>
</gene>
<name>A0ABS5TK12_9ACTN</name>
<protein>
    <recommendedName>
        <fullName evidence="4">DUF998 domain-containing protein</fullName>
    </recommendedName>
</protein>
<evidence type="ECO:0000256" key="1">
    <source>
        <dbReference type="SAM" id="Phobius"/>
    </source>
</evidence>
<dbReference type="Proteomes" id="UP001197247">
    <property type="component" value="Unassembled WGS sequence"/>
</dbReference>
<evidence type="ECO:0008006" key="4">
    <source>
        <dbReference type="Google" id="ProtNLM"/>
    </source>
</evidence>
<feature type="transmembrane region" description="Helical" evidence="1">
    <location>
        <begin position="184"/>
        <end position="205"/>
    </location>
</feature>
<feature type="transmembrane region" description="Helical" evidence="1">
    <location>
        <begin position="212"/>
        <end position="230"/>
    </location>
</feature>
<dbReference type="RefSeq" id="WP_214157759.1">
    <property type="nucleotide sequence ID" value="NZ_JAHBAY010000009.1"/>
</dbReference>
<feature type="transmembrane region" description="Helical" evidence="1">
    <location>
        <begin position="83"/>
        <end position="105"/>
    </location>
</feature>
<comment type="caution">
    <text evidence="2">The sequence shown here is derived from an EMBL/GenBank/DDBJ whole genome shotgun (WGS) entry which is preliminary data.</text>
</comment>
<organism evidence="2 3">
    <name type="scientific">Kineosporia corallincola</name>
    <dbReference type="NCBI Taxonomy" id="2835133"/>
    <lineage>
        <taxon>Bacteria</taxon>
        <taxon>Bacillati</taxon>
        <taxon>Actinomycetota</taxon>
        <taxon>Actinomycetes</taxon>
        <taxon>Kineosporiales</taxon>
        <taxon>Kineosporiaceae</taxon>
        <taxon>Kineosporia</taxon>
    </lineage>
</organism>
<dbReference type="EMBL" id="JAHBAY010000009">
    <property type="protein sequence ID" value="MBT0771437.1"/>
    <property type="molecule type" value="Genomic_DNA"/>
</dbReference>
<accession>A0ABS5TK12</accession>
<keyword evidence="1" id="KW-0472">Membrane</keyword>
<evidence type="ECO:0000313" key="3">
    <source>
        <dbReference type="Proteomes" id="UP001197247"/>
    </source>
</evidence>
<reference evidence="2 3" key="1">
    <citation type="submission" date="2021-05" db="EMBL/GenBank/DDBJ databases">
        <title>Kineosporia and Streptomyces sp. nov. two new marine actinobacteria isolated from Coral.</title>
        <authorList>
            <person name="Buangrab K."/>
            <person name="Sutthacheep M."/>
            <person name="Yeemin T."/>
            <person name="Harunari E."/>
            <person name="Igarashi Y."/>
            <person name="Kanchanasin P."/>
            <person name="Tanasupawat S."/>
            <person name="Phongsopitanun W."/>
        </authorList>
    </citation>
    <scope>NUCLEOTIDE SEQUENCE [LARGE SCALE GENOMIC DNA]</scope>
    <source>
        <strain evidence="2 3">J2-2</strain>
    </source>
</reference>
<feature type="transmembrane region" description="Helical" evidence="1">
    <location>
        <begin position="12"/>
        <end position="35"/>
    </location>
</feature>